<dbReference type="Proteomes" id="UP001058569">
    <property type="component" value="Chromosome"/>
</dbReference>
<evidence type="ECO:0000256" key="3">
    <source>
        <dbReference type="ARBA" id="ARBA00022603"/>
    </source>
</evidence>
<sequence length="121" mass="14472">MSKKNKEAFLKLRDDWNNLSNKNSFQAQIKLLLLIFYGFNNQIRFNSNNKFNIPVGKQEFNTKRKINLKKFINNIQHKNVSFSNSGFELFLNDLIDNQKLNKDDFIYLDPPKFDESIKKEY</sequence>
<dbReference type="InterPro" id="IPR012327">
    <property type="entry name" value="MeTrfase_D12"/>
</dbReference>
<dbReference type="Gene3D" id="1.10.1020.10">
    <property type="entry name" value="Adenine-specific Methyltransferase, Domain 2"/>
    <property type="match status" value="1"/>
</dbReference>
<accession>A0ABY5J435</accession>
<dbReference type="InterPro" id="IPR029063">
    <property type="entry name" value="SAM-dependent_MTases_sf"/>
</dbReference>
<dbReference type="InterPro" id="IPR023095">
    <property type="entry name" value="Ade_MeTrfase_dom_2"/>
</dbReference>
<name>A0ABY5J435_9BACT</name>
<dbReference type="SUPFAM" id="SSF53335">
    <property type="entry name" value="S-adenosyl-L-methionine-dependent methyltransferases"/>
    <property type="match status" value="1"/>
</dbReference>
<proteinExistence type="inferred from homology"/>
<keyword evidence="4" id="KW-0808">Transferase</keyword>
<dbReference type="PANTHER" id="PTHR30481">
    <property type="entry name" value="DNA ADENINE METHYLASE"/>
    <property type="match status" value="1"/>
</dbReference>
<dbReference type="GO" id="GO:0032259">
    <property type="term" value="P:methylation"/>
    <property type="evidence" value="ECO:0007669"/>
    <property type="project" value="UniProtKB-KW"/>
</dbReference>
<dbReference type="Pfam" id="PF02086">
    <property type="entry name" value="MethyltransfD12"/>
    <property type="match status" value="1"/>
</dbReference>
<evidence type="ECO:0000256" key="6">
    <source>
        <dbReference type="ARBA" id="ARBA00047942"/>
    </source>
</evidence>
<evidence type="ECO:0000313" key="7">
    <source>
        <dbReference type="EMBL" id="UUD35777.1"/>
    </source>
</evidence>
<keyword evidence="5" id="KW-0949">S-adenosyl-L-methionine</keyword>
<evidence type="ECO:0000256" key="1">
    <source>
        <dbReference type="ARBA" id="ARBA00006594"/>
    </source>
</evidence>
<keyword evidence="3 7" id="KW-0489">Methyltransferase</keyword>
<keyword evidence="8" id="KW-1185">Reference proteome</keyword>
<dbReference type="EC" id="2.1.1.72" evidence="2"/>
<dbReference type="PANTHER" id="PTHR30481:SF3">
    <property type="entry name" value="DNA ADENINE METHYLASE"/>
    <property type="match status" value="1"/>
</dbReference>
<evidence type="ECO:0000256" key="5">
    <source>
        <dbReference type="ARBA" id="ARBA00022691"/>
    </source>
</evidence>
<comment type="catalytic activity">
    <reaction evidence="6">
        <text>a 2'-deoxyadenosine in DNA + S-adenosyl-L-methionine = an N(6)-methyl-2'-deoxyadenosine in DNA + S-adenosyl-L-homocysteine + H(+)</text>
        <dbReference type="Rhea" id="RHEA:15197"/>
        <dbReference type="Rhea" id="RHEA-COMP:12418"/>
        <dbReference type="Rhea" id="RHEA-COMP:12419"/>
        <dbReference type="ChEBI" id="CHEBI:15378"/>
        <dbReference type="ChEBI" id="CHEBI:57856"/>
        <dbReference type="ChEBI" id="CHEBI:59789"/>
        <dbReference type="ChEBI" id="CHEBI:90615"/>
        <dbReference type="ChEBI" id="CHEBI:90616"/>
        <dbReference type="EC" id="2.1.1.72"/>
    </reaction>
</comment>
<gene>
    <name evidence="7" type="ORF">NPA07_00330</name>
</gene>
<dbReference type="GO" id="GO:0008168">
    <property type="term" value="F:methyltransferase activity"/>
    <property type="evidence" value="ECO:0007669"/>
    <property type="project" value="UniProtKB-KW"/>
</dbReference>
<reference evidence="7" key="1">
    <citation type="submission" date="2022-07" db="EMBL/GenBank/DDBJ databases">
        <title>Complete genome of Mycoplasma caviae type strain G122.</title>
        <authorList>
            <person name="Spergser J."/>
        </authorList>
    </citation>
    <scope>NUCLEOTIDE SEQUENCE</scope>
    <source>
        <strain evidence="7">G122</strain>
    </source>
</reference>
<dbReference type="EMBL" id="CP101806">
    <property type="protein sequence ID" value="UUD35777.1"/>
    <property type="molecule type" value="Genomic_DNA"/>
</dbReference>
<evidence type="ECO:0000256" key="2">
    <source>
        <dbReference type="ARBA" id="ARBA00011900"/>
    </source>
</evidence>
<evidence type="ECO:0000256" key="4">
    <source>
        <dbReference type="ARBA" id="ARBA00022679"/>
    </source>
</evidence>
<organism evidence="7 8">
    <name type="scientific">Mycoplasmopsis caviae</name>
    <dbReference type="NCBI Taxonomy" id="55603"/>
    <lineage>
        <taxon>Bacteria</taxon>
        <taxon>Bacillati</taxon>
        <taxon>Mycoplasmatota</taxon>
        <taxon>Mycoplasmoidales</taxon>
        <taxon>Metamycoplasmataceae</taxon>
        <taxon>Mycoplasmopsis</taxon>
    </lineage>
</organism>
<evidence type="ECO:0000313" key="8">
    <source>
        <dbReference type="Proteomes" id="UP001058569"/>
    </source>
</evidence>
<protein>
    <recommendedName>
        <fullName evidence="2">site-specific DNA-methyltransferase (adenine-specific)</fullName>
        <ecNumber evidence="2">2.1.1.72</ecNumber>
    </recommendedName>
</protein>
<comment type="similarity">
    <text evidence="1">Belongs to the N(4)/N(6)-methyltransferase family.</text>
</comment>